<dbReference type="PANTHER" id="PTHR23267">
    <property type="entry name" value="IMMUNOGLOBULIN LIGHT CHAIN"/>
    <property type="match status" value="1"/>
</dbReference>
<gene>
    <name evidence="3" type="ORF">GDO78_007348</name>
</gene>
<keyword evidence="4" id="KW-1185">Reference proteome</keyword>
<keyword evidence="1" id="KW-0732">Signal</keyword>
<organism evidence="3 4">
    <name type="scientific">Eleutherodactylus coqui</name>
    <name type="common">Puerto Rican coqui</name>
    <dbReference type="NCBI Taxonomy" id="57060"/>
    <lineage>
        <taxon>Eukaryota</taxon>
        <taxon>Metazoa</taxon>
        <taxon>Chordata</taxon>
        <taxon>Craniata</taxon>
        <taxon>Vertebrata</taxon>
        <taxon>Euteleostomi</taxon>
        <taxon>Amphibia</taxon>
        <taxon>Batrachia</taxon>
        <taxon>Anura</taxon>
        <taxon>Neobatrachia</taxon>
        <taxon>Hyloidea</taxon>
        <taxon>Eleutherodactylidae</taxon>
        <taxon>Eleutherodactylinae</taxon>
        <taxon>Eleutherodactylus</taxon>
        <taxon>Eleutherodactylus</taxon>
    </lineage>
</organism>
<dbReference type="Gene3D" id="2.60.40.10">
    <property type="entry name" value="Immunoglobulins"/>
    <property type="match status" value="1"/>
</dbReference>
<name>A0A8J6KCP5_ELECQ</name>
<evidence type="ECO:0000313" key="3">
    <source>
        <dbReference type="EMBL" id="KAG9487446.1"/>
    </source>
</evidence>
<accession>A0A8J6KCP5</accession>
<dbReference type="Pfam" id="PF07686">
    <property type="entry name" value="V-set"/>
    <property type="match status" value="1"/>
</dbReference>
<proteinExistence type="predicted"/>
<dbReference type="Proteomes" id="UP000770717">
    <property type="component" value="Unassembled WGS sequence"/>
</dbReference>
<evidence type="ECO:0000259" key="2">
    <source>
        <dbReference type="PROSITE" id="PS50835"/>
    </source>
</evidence>
<dbReference type="PROSITE" id="PS50835">
    <property type="entry name" value="IG_LIKE"/>
    <property type="match status" value="1"/>
</dbReference>
<dbReference type="InterPro" id="IPR013783">
    <property type="entry name" value="Ig-like_fold"/>
</dbReference>
<dbReference type="SMART" id="SM00409">
    <property type="entry name" value="IG"/>
    <property type="match status" value="1"/>
</dbReference>
<protein>
    <recommendedName>
        <fullName evidence="2">Ig-like domain-containing protein</fullName>
    </recommendedName>
</protein>
<reference evidence="3" key="1">
    <citation type="thesis" date="2020" institute="ProQuest LLC" country="789 East Eisenhower Parkway, Ann Arbor, MI, USA">
        <title>Comparative Genomics and Chromosome Evolution.</title>
        <authorList>
            <person name="Mudd A.B."/>
        </authorList>
    </citation>
    <scope>NUCLEOTIDE SEQUENCE</scope>
    <source>
        <strain evidence="3">HN-11 Male</strain>
        <tissue evidence="3">Kidney and liver</tissue>
    </source>
</reference>
<dbReference type="EMBL" id="WNTK01000003">
    <property type="protein sequence ID" value="KAG9487446.1"/>
    <property type="molecule type" value="Genomic_DNA"/>
</dbReference>
<evidence type="ECO:0000313" key="4">
    <source>
        <dbReference type="Proteomes" id="UP000770717"/>
    </source>
</evidence>
<dbReference type="InterPro" id="IPR050150">
    <property type="entry name" value="IgV_Light_Chain"/>
</dbReference>
<dbReference type="SUPFAM" id="SSF48726">
    <property type="entry name" value="Immunoglobulin"/>
    <property type="match status" value="1"/>
</dbReference>
<dbReference type="SMART" id="SM00406">
    <property type="entry name" value="IGv"/>
    <property type="match status" value="1"/>
</dbReference>
<dbReference type="OrthoDB" id="9537349at2759"/>
<feature type="signal peptide" evidence="1">
    <location>
        <begin position="1"/>
        <end position="19"/>
    </location>
</feature>
<comment type="caution">
    <text evidence="3">The sequence shown here is derived from an EMBL/GenBank/DDBJ whole genome shotgun (WGS) entry which is preliminary data.</text>
</comment>
<dbReference type="InterPro" id="IPR036179">
    <property type="entry name" value="Ig-like_dom_sf"/>
</dbReference>
<feature type="domain" description="Ig-like" evidence="2">
    <location>
        <begin position="19"/>
        <end position="116"/>
    </location>
</feature>
<sequence length="127" mass="13989">MSWAALFFTLVSISTYCAAQVTLTQSPSESVSPGGTVKMSCTASGISISGKNVYWYQHKEGNPPRYLLFHYSDSDKHQGTGVPDRFSGYQDNSKNTGYLTIKGVLTEDEAHYYCAVWKDGKHSDACL</sequence>
<dbReference type="InterPro" id="IPR013106">
    <property type="entry name" value="Ig_V-set"/>
</dbReference>
<dbReference type="InterPro" id="IPR007110">
    <property type="entry name" value="Ig-like_dom"/>
</dbReference>
<dbReference type="InterPro" id="IPR003599">
    <property type="entry name" value="Ig_sub"/>
</dbReference>
<evidence type="ECO:0000256" key="1">
    <source>
        <dbReference type="SAM" id="SignalP"/>
    </source>
</evidence>
<dbReference type="AlphaFoldDB" id="A0A8J6KCP5"/>
<feature type="chain" id="PRO_5035293497" description="Ig-like domain-containing protein" evidence="1">
    <location>
        <begin position="20"/>
        <end position="127"/>
    </location>
</feature>